<proteinExistence type="predicted"/>
<feature type="domain" description="Transcription regulator TrmB N-terminal" evidence="1">
    <location>
        <begin position="7"/>
        <end position="71"/>
    </location>
</feature>
<dbReference type="InterPro" id="IPR002831">
    <property type="entry name" value="Tscrpt_reg_TrmB_N"/>
</dbReference>
<dbReference type="Gene3D" id="1.10.10.10">
    <property type="entry name" value="Winged helix-like DNA-binding domain superfamily/Winged helix DNA-binding domain"/>
    <property type="match status" value="1"/>
</dbReference>
<dbReference type="PANTHER" id="PTHR34293">
    <property type="entry name" value="HTH-TYPE TRANSCRIPTIONAL REGULATOR TRMBL2"/>
    <property type="match status" value="1"/>
</dbReference>
<keyword evidence="3" id="KW-1185">Reference proteome</keyword>
<dbReference type="PANTHER" id="PTHR34293:SF1">
    <property type="entry name" value="HTH-TYPE TRANSCRIPTIONAL REGULATOR TRMBL2"/>
    <property type="match status" value="1"/>
</dbReference>
<dbReference type="EMBL" id="CP005290">
    <property type="protein sequence ID" value="AGK60498.1"/>
    <property type="molecule type" value="Genomic_DNA"/>
</dbReference>
<accession>N0BBZ4</accession>
<dbReference type="Pfam" id="PF01978">
    <property type="entry name" value="TrmB"/>
    <property type="match status" value="1"/>
</dbReference>
<evidence type="ECO:0000259" key="1">
    <source>
        <dbReference type="Pfam" id="PF01978"/>
    </source>
</evidence>
<dbReference type="KEGG" id="ast:Asulf_00471"/>
<dbReference type="InterPro" id="IPR036388">
    <property type="entry name" value="WH-like_DNA-bd_sf"/>
</dbReference>
<name>N0BBZ4_9EURY</name>
<dbReference type="AlphaFoldDB" id="N0BBZ4"/>
<dbReference type="InterPro" id="IPR036390">
    <property type="entry name" value="WH_DNA-bd_sf"/>
</dbReference>
<dbReference type="InterPro" id="IPR051797">
    <property type="entry name" value="TrmB-like"/>
</dbReference>
<dbReference type="OrthoDB" id="30795at2157"/>
<dbReference type="RefSeq" id="WP_015590097.1">
    <property type="nucleotide sequence ID" value="NC_021169.1"/>
</dbReference>
<dbReference type="GeneID" id="15392117"/>
<evidence type="ECO:0000313" key="3">
    <source>
        <dbReference type="Proteomes" id="UP000013307"/>
    </source>
</evidence>
<dbReference type="SUPFAM" id="SSF46785">
    <property type="entry name" value="Winged helix' DNA-binding domain"/>
    <property type="match status" value="1"/>
</dbReference>
<gene>
    <name evidence="2" type="ORF">Asulf_00471</name>
</gene>
<reference evidence="2 3" key="1">
    <citation type="journal article" date="2013" name="Genome Announc.">
        <title>Complete Genome Sequence of the Thermophilic and Facultatively Chemolithoautotrophic Sulfate Reducer Archaeoglobus sulfaticallidus Strain PM70-1T.</title>
        <authorList>
            <person name="Stokke R."/>
            <person name="Hocking W.P."/>
            <person name="Steinsbu B.O."/>
            <person name="Steen I.H."/>
        </authorList>
    </citation>
    <scope>NUCLEOTIDE SEQUENCE [LARGE SCALE GENOMIC DNA]</scope>
    <source>
        <strain evidence="2">PM70-1</strain>
    </source>
</reference>
<protein>
    <submittedName>
        <fullName evidence="2">Putative transcriptional regulator</fullName>
    </submittedName>
</protein>
<dbReference type="eggNOG" id="arCOG02037">
    <property type="taxonomic scope" value="Archaea"/>
</dbReference>
<dbReference type="STRING" id="387631.Asulf_00471"/>
<dbReference type="HOGENOM" id="CLU_1242977_0_0_2"/>
<organism evidence="2 3">
    <name type="scientific">Archaeoglobus sulfaticallidus PM70-1</name>
    <dbReference type="NCBI Taxonomy" id="387631"/>
    <lineage>
        <taxon>Archaea</taxon>
        <taxon>Methanobacteriati</taxon>
        <taxon>Methanobacteriota</taxon>
        <taxon>Archaeoglobi</taxon>
        <taxon>Archaeoglobales</taxon>
        <taxon>Archaeoglobaceae</taxon>
        <taxon>Archaeoglobus</taxon>
    </lineage>
</organism>
<dbReference type="Proteomes" id="UP000013307">
    <property type="component" value="Chromosome"/>
</dbReference>
<sequence>MKLVNKLKAFGFSDYEARALTALLSQGEMSAKEISLISGIPRTSVYDVMDSLVSKGFVEAYGKPRKFKALQSDEIIKIISERVNQDLEFIKKELPKFESAKIEEVRVYRGDLVLEKLKEFTESAKESIYGMLSYIHDDVKAILEMARCKLVLMSFNASTVRNAEAYEFTRKELMEEHKDYCNGMLVFDDIKTIFMFKGENVLAIVSESPVIAMFAKEMLNPLLESLKKKIKNER</sequence>
<evidence type="ECO:0000313" key="2">
    <source>
        <dbReference type="EMBL" id="AGK60498.1"/>
    </source>
</evidence>